<dbReference type="InterPro" id="IPR011990">
    <property type="entry name" value="TPR-like_helical_dom_sf"/>
</dbReference>
<keyword evidence="3" id="KW-1185">Reference proteome</keyword>
<sequence>MLSSCASVSSRIGYAAAACSFRPGSVHVSKRLFSPRVASSSFATHAYPTSSAFSLPTHDSSKQSRAHDLRRRPHRMMSTTTPPPPGQATQQSFFNSPATASSFSSTDKPTPFRDALEQLQAFPEIKDAAKLREEHHFVRALPLMQRAIEVLDTNMGKGTLLAEAARYQLALYHIEAGEFKQAHALLQALLEDVQPSKNAVHDIFTVHLLLAGSALLQDQLPSAGSAAEEALAFVEVRPRLT</sequence>
<organism evidence="2 3">
    <name type="scientific">Nannochloropsis gaditana</name>
    <dbReference type="NCBI Taxonomy" id="72520"/>
    <lineage>
        <taxon>Eukaryota</taxon>
        <taxon>Sar</taxon>
        <taxon>Stramenopiles</taxon>
        <taxon>Ochrophyta</taxon>
        <taxon>Eustigmatophyceae</taxon>
        <taxon>Eustigmatales</taxon>
        <taxon>Monodopsidaceae</taxon>
        <taxon>Nannochloropsis</taxon>
    </lineage>
</organism>
<feature type="compositionally biased region" description="Polar residues" evidence="1">
    <location>
        <begin position="92"/>
        <end position="108"/>
    </location>
</feature>
<reference evidence="2 3" key="1">
    <citation type="journal article" date="2014" name="Mol. Plant">
        <title>Chromosome Scale Genome Assembly and Transcriptome Profiling of Nannochloropsis gaditana in Nitrogen Depletion.</title>
        <authorList>
            <person name="Corteggiani Carpinelli E."/>
            <person name="Telatin A."/>
            <person name="Vitulo N."/>
            <person name="Forcato C."/>
            <person name="D'Angelo M."/>
            <person name="Schiavon R."/>
            <person name="Vezzi A."/>
            <person name="Giacometti G.M."/>
            <person name="Morosinotto T."/>
            <person name="Valle G."/>
        </authorList>
    </citation>
    <scope>NUCLEOTIDE SEQUENCE [LARGE SCALE GENOMIC DNA]</scope>
    <source>
        <strain evidence="2 3">B-31</strain>
    </source>
</reference>
<dbReference type="OrthoDB" id="626167at2759"/>
<gene>
    <name evidence="2" type="ORF">Naga_100897g1</name>
</gene>
<comment type="caution">
    <text evidence="2">The sequence shown here is derived from an EMBL/GenBank/DDBJ whole genome shotgun (WGS) entry which is preliminary data.</text>
</comment>
<accession>W7TZD0</accession>
<dbReference type="Proteomes" id="UP000019335">
    <property type="component" value="Chromosome 10"/>
</dbReference>
<dbReference type="EMBL" id="AZIL01000789">
    <property type="protein sequence ID" value="EWM25996.1"/>
    <property type="molecule type" value="Genomic_DNA"/>
</dbReference>
<dbReference type="AlphaFoldDB" id="W7TZD0"/>
<evidence type="ECO:0000313" key="3">
    <source>
        <dbReference type="Proteomes" id="UP000019335"/>
    </source>
</evidence>
<proteinExistence type="predicted"/>
<name>W7TZD0_9STRA</name>
<evidence type="ECO:0000256" key="1">
    <source>
        <dbReference type="SAM" id="MobiDB-lite"/>
    </source>
</evidence>
<feature type="region of interest" description="Disordered" evidence="1">
    <location>
        <begin position="52"/>
        <end position="110"/>
    </location>
</feature>
<protein>
    <submittedName>
        <fullName evidence="2">Tetratricopeptide-like helical</fullName>
    </submittedName>
</protein>
<dbReference type="Gene3D" id="1.25.40.10">
    <property type="entry name" value="Tetratricopeptide repeat domain"/>
    <property type="match status" value="1"/>
</dbReference>
<evidence type="ECO:0000313" key="2">
    <source>
        <dbReference type="EMBL" id="EWM25996.1"/>
    </source>
</evidence>